<dbReference type="GO" id="GO:0008610">
    <property type="term" value="P:lipid biosynthetic process"/>
    <property type="evidence" value="ECO:0007669"/>
    <property type="project" value="UniProtKB-ARBA"/>
</dbReference>
<dbReference type="PROSITE" id="PS00012">
    <property type="entry name" value="PHOSPHOPANTETHEINE"/>
    <property type="match status" value="1"/>
</dbReference>
<keyword evidence="2" id="KW-0596">Phosphopantetheine</keyword>
<dbReference type="GO" id="GO:0031177">
    <property type="term" value="F:phosphopantetheine binding"/>
    <property type="evidence" value="ECO:0007669"/>
    <property type="project" value="TreeGrafter"/>
</dbReference>
<reference evidence="6 7" key="1">
    <citation type="submission" date="2016-10" db="EMBL/GenBank/DDBJ databases">
        <authorList>
            <person name="de Groot N.N."/>
        </authorList>
    </citation>
    <scope>NUCLEOTIDE SEQUENCE [LARGE SCALE GENOMIC DNA]</scope>
    <source>
        <strain evidence="6 7">DSM 44778</strain>
    </source>
</reference>
<dbReference type="SUPFAM" id="SSF47336">
    <property type="entry name" value="ACP-like"/>
    <property type="match status" value="1"/>
</dbReference>
<evidence type="ECO:0000259" key="5">
    <source>
        <dbReference type="PROSITE" id="PS50075"/>
    </source>
</evidence>
<dbReference type="GO" id="GO:0044550">
    <property type="term" value="P:secondary metabolite biosynthetic process"/>
    <property type="evidence" value="ECO:0007669"/>
    <property type="project" value="TreeGrafter"/>
</dbReference>
<dbReference type="Gene3D" id="3.30.559.30">
    <property type="entry name" value="Nonribosomal peptide synthetase, condensation domain"/>
    <property type="match status" value="1"/>
</dbReference>
<dbReference type="InterPro" id="IPR036736">
    <property type="entry name" value="ACP-like_sf"/>
</dbReference>
<dbReference type="InterPro" id="IPR042099">
    <property type="entry name" value="ANL_N_sf"/>
</dbReference>
<dbReference type="SUPFAM" id="SSF56801">
    <property type="entry name" value="Acetyl-CoA synthetase-like"/>
    <property type="match status" value="2"/>
</dbReference>
<dbReference type="Pfam" id="PF00550">
    <property type="entry name" value="PP-binding"/>
    <property type="match status" value="1"/>
</dbReference>
<name>A0A1I3SLI2_9BACL</name>
<dbReference type="Gene3D" id="1.10.1200.10">
    <property type="entry name" value="ACP-like"/>
    <property type="match status" value="1"/>
</dbReference>
<keyword evidence="3" id="KW-0597">Phosphoprotein</keyword>
<dbReference type="InterPro" id="IPR045851">
    <property type="entry name" value="AMP-bd_C_sf"/>
</dbReference>
<proteinExistence type="predicted"/>
<dbReference type="PROSITE" id="PS50075">
    <property type="entry name" value="CARRIER"/>
    <property type="match status" value="1"/>
</dbReference>
<keyword evidence="4" id="KW-0045">Antibiotic biosynthesis</keyword>
<accession>A0A1I3SLI2</accession>
<dbReference type="InterPro" id="IPR009081">
    <property type="entry name" value="PP-bd_ACP"/>
</dbReference>
<dbReference type="InterPro" id="IPR006162">
    <property type="entry name" value="Ppantetheine_attach_site"/>
</dbReference>
<dbReference type="InterPro" id="IPR001242">
    <property type="entry name" value="Condensation_dom"/>
</dbReference>
<feature type="non-terminal residue" evidence="6">
    <location>
        <position position="1338"/>
    </location>
</feature>
<dbReference type="InterPro" id="IPR000873">
    <property type="entry name" value="AMP-dep_synth/lig_dom"/>
</dbReference>
<organism evidence="6 7">
    <name type="scientific">Thermoflavimicrobium dichotomicum</name>
    <dbReference type="NCBI Taxonomy" id="46223"/>
    <lineage>
        <taxon>Bacteria</taxon>
        <taxon>Bacillati</taxon>
        <taxon>Bacillota</taxon>
        <taxon>Bacilli</taxon>
        <taxon>Bacillales</taxon>
        <taxon>Thermoactinomycetaceae</taxon>
        <taxon>Thermoflavimicrobium</taxon>
    </lineage>
</organism>
<dbReference type="GO" id="GO:0003824">
    <property type="term" value="F:catalytic activity"/>
    <property type="evidence" value="ECO:0007669"/>
    <property type="project" value="InterPro"/>
</dbReference>
<dbReference type="GO" id="GO:0043041">
    <property type="term" value="P:amino acid activation for nonribosomal peptide biosynthetic process"/>
    <property type="evidence" value="ECO:0007669"/>
    <property type="project" value="TreeGrafter"/>
</dbReference>
<dbReference type="STRING" id="46223.SAMN05421852_113100"/>
<dbReference type="EMBL" id="FORR01000013">
    <property type="protein sequence ID" value="SFJ59664.1"/>
    <property type="molecule type" value="Genomic_DNA"/>
</dbReference>
<feature type="domain" description="Carrier" evidence="5">
    <location>
        <begin position="648"/>
        <end position="723"/>
    </location>
</feature>
<dbReference type="Gene3D" id="3.30.300.30">
    <property type="match status" value="1"/>
</dbReference>
<dbReference type="Pfam" id="PF00501">
    <property type="entry name" value="AMP-binding"/>
    <property type="match status" value="2"/>
</dbReference>
<dbReference type="GO" id="GO:0017000">
    <property type="term" value="P:antibiotic biosynthetic process"/>
    <property type="evidence" value="ECO:0007669"/>
    <property type="project" value="UniProtKB-KW"/>
</dbReference>
<dbReference type="OrthoDB" id="9765680at2"/>
<evidence type="ECO:0000256" key="3">
    <source>
        <dbReference type="ARBA" id="ARBA00022553"/>
    </source>
</evidence>
<dbReference type="PANTHER" id="PTHR45527:SF1">
    <property type="entry name" value="FATTY ACID SYNTHASE"/>
    <property type="match status" value="1"/>
</dbReference>
<evidence type="ECO:0000256" key="4">
    <source>
        <dbReference type="ARBA" id="ARBA00023194"/>
    </source>
</evidence>
<dbReference type="Gene3D" id="3.40.50.980">
    <property type="match status" value="2"/>
</dbReference>
<comment type="cofactor">
    <cofactor evidence="1">
        <name>pantetheine 4'-phosphate</name>
        <dbReference type="ChEBI" id="CHEBI:47942"/>
    </cofactor>
</comment>
<dbReference type="Gene3D" id="3.40.50.12780">
    <property type="entry name" value="N-terminal domain of ligase-like"/>
    <property type="match status" value="1"/>
</dbReference>
<dbReference type="Gene3D" id="3.30.559.10">
    <property type="entry name" value="Chloramphenicol acetyltransferase-like domain"/>
    <property type="match status" value="1"/>
</dbReference>
<gene>
    <name evidence="6" type="ORF">SAMN05421852_113100</name>
</gene>
<dbReference type="InterPro" id="IPR020845">
    <property type="entry name" value="AMP-binding_CS"/>
</dbReference>
<dbReference type="RefSeq" id="WP_139203320.1">
    <property type="nucleotide sequence ID" value="NZ_FORR01000013.1"/>
</dbReference>
<protein>
    <submittedName>
        <fullName evidence="6">Polyketide synthase PksJ</fullName>
    </submittedName>
</protein>
<evidence type="ECO:0000313" key="7">
    <source>
        <dbReference type="Proteomes" id="UP000199545"/>
    </source>
</evidence>
<dbReference type="GO" id="GO:0005737">
    <property type="term" value="C:cytoplasm"/>
    <property type="evidence" value="ECO:0007669"/>
    <property type="project" value="TreeGrafter"/>
</dbReference>
<dbReference type="InterPro" id="IPR023213">
    <property type="entry name" value="CAT-like_dom_sf"/>
</dbReference>
<sequence>MSKNSTLYPPAIYQPKLVWNEQDPKTLVDILVRAAQNHAQKGITYFLSDGTEIFQSYSDLYKEARSILSGLQQLGLGPSHAVILLIHDVRKYVSAFWACILGGITPIPLKEPSEFHKQNADVLKLWNTWELFNRPLILTQVEMKEEVEQLKKFWNVDETSFTLATVDDLRQYPPTNAIYKGSEKDVAVYLLTSGTTGKPKVAKFSHKNICANIIASVQMNQFTSEEVILNWMPLYHGAGLYSHHVLGVYLGCTQVLTHVETFISDPTKWLVWIDRYRVSLTWAPNFTFVLLNERAKELKDQKWDLSCVKRIFGGGQLIPPAVVQQFFEWTRHYGLSEDCFCPQYGMTEACGSITYGNGQMLWNYLDKHSLSGEILHVEADHPGAIAFTNLGQTLPGLHIRIVDEQDQLLRENEVGRIQIKGPMVIEGYYQNPEANQHAFTEDGWFNTGDLGFLHNETLTITGREKDLIIIHAENYYNYEIESIVEGVFGIEPTYVAAGAVSSTEDGNDALVIFFAPMDQDLNFIRYVIQDIQNQITRFIGNRPKYVVPVPKEQFPKTVTGKVQRLRLVRDFEAGKFDSILQQLDQSPASTFDEEQKEIIHVTLTSRSSISSAELYLQLRDFIQGQLGMQFAIHRHLPFHYVNKEENSDVDHPIYPALQKIWGAILNQEEINVDDNFFQLGGDSIKAIQLISMINQRFHCRLQIGDLYTSPTIRKLGEKIPVQPQEQDEREWKTESEKRMEIETLKKGILEGSSFPVERSSQVEDLYPMSDIQQGMVYYSAKSTEDALYLDQMIYRLNDDSFDFTLLQKALALLVSKHEMLRTSLHIDDFSEPVQIVWKDVSVSIKEVDLSNQPEAEQKKQIQTCLAEDRRNPFDVKIAPLWRMTVFRLNAQQVALAWTVHHAIMDGWSAASFITELVEVYFQLKEDRLVVVEPLKTNYKAFVIEQLTLSEQSKMADFWKQELRDYKRLQLPKEQRVTGEGVTVVKQLDSHLLQELKRVAQVNQTSLKTLCLAAYLSTMYMISYENDLTVGLVESVRPTSEDADKMVGCFLNSVPFRMKLIKGMTWRKLIQEVHQKQVLLKTYGRYSFMKIVEAIGETRSQENPIFDTLFNYVDFHVYKDLDPRLQFYMDGYGRTNTLFDFTVSTTFDQFEIRIVSEFSEAFVHKLLGYYQQVLHHLIYHLDQPIEKSRIMPEDEREKLLEGFQQNQANHAINQTIQALFEEQVAKTPDQIAVVFKEESLTYRELNSRANQLARYLRKQGVERESFVAILMDRSLDMIVSILGVLKAGGAYVPIDPTYPAERIARILGDSEAKHLLVQHQEQAPETYKGIVLAMNAIPW</sequence>
<dbReference type="SUPFAM" id="SSF52777">
    <property type="entry name" value="CoA-dependent acyltransferases"/>
    <property type="match status" value="2"/>
</dbReference>
<evidence type="ECO:0000256" key="1">
    <source>
        <dbReference type="ARBA" id="ARBA00001957"/>
    </source>
</evidence>
<evidence type="ECO:0000256" key="2">
    <source>
        <dbReference type="ARBA" id="ARBA00022450"/>
    </source>
</evidence>
<dbReference type="Proteomes" id="UP000199545">
    <property type="component" value="Unassembled WGS sequence"/>
</dbReference>
<evidence type="ECO:0000313" key="6">
    <source>
        <dbReference type="EMBL" id="SFJ59664.1"/>
    </source>
</evidence>
<keyword evidence="7" id="KW-1185">Reference proteome</keyword>
<dbReference type="Pfam" id="PF00668">
    <property type="entry name" value="Condensation"/>
    <property type="match status" value="1"/>
</dbReference>
<dbReference type="PROSITE" id="PS00455">
    <property type="entry name" value="AMP_BINDING"/>
    <property type="match status" value="1"/>
</dbReference>
<dbReference type="PANTHER" id="PTHR45527">
    <property type="entry name" value="NONRIBOSOMAL PEPTIDE SYNTHETASE"/>
    <property type="match status" value="1"/>
</dbReference>